<dbReference type="UniPathway" id="UPA00115">
    <property type="reaction ID" value="UER00409"/>
</dbReference>
<dbReference type="Gene3D" id="3.40.50.1360">
    <property type="match status" value="1"/>
</dbReference>
<evidence type="ECO:0000256" key="2">
    <source>
        <dbReference type="ARBA" id="ARBA00002681"/>
    </source>
</evidence>
<evidence type="ECO:0000259" key="8">
    <source>
        <dbReference type="Pfam" id="PF01182"/>
    </source>
</evidence>
<dbReference type="AlphaFoldDB" id="A0A1G7QFX0"/>
<dbReference type="EC" id="3.1.1.31" evidence="5 7"/>
<dbReference type="NCBIfam" id="TIGR01198">
    <property type="entry name" value="pgl"/>
    <property type="match status" value="1"/>
</dbReference>
<dbReference type="Proteomes" id="UP000243378">
    <property type="component" value="Unassembled WGS sequence"/>
</dbReference>
<dbReference type="RefSeq" id="WP_092369043.1">
    <property type="nucleotide sequence ID" value="NZ_FNBM01000006.1"/>
</dbReference>
<sequence length="237" mass="25493">MAISNLEFPVGVVARSHSDSQHLAQALAENVAGALRTAIDSHGHATLVVSGGRSPIAFFKVLAQQDLPWAKVLVSLADERWVPVGHEDSNEALVRQHLLQGPAAEARLLGLYHSASSLEEAAKLTEKALDDLPAIDVLVLGMGADGHTASLFPNSPNLDDALSENCSRRCLPMLAPSVPHQRLTLTLPLLKAARLPLLSIEGEGKLRVLEQALQQRDHNAMPISAFLNAPLEIYWCP</sequence>
<protein>
    <recommendedName>
        <fullName evidence="6 7">6-phosphogluconolactonase</fullName>
        <shortName evidence="7">6PGL</shortName>
        <ecNumber evidence="5 7">3.1.1.31</ecNumber>
    </recommendedName>
</protein>
<dbReference type="STRING" id="640205.SAMN05216381_2807"/>
<feature type="domain" description="Glucosamine/galactosamine-6-phosphate isomerase" evidence="8">
    <location>
        <begin position="19"/>
        <end position="235"/>
    </location>
</feature>
<dbReference type="GO" id="GO:0017057">
    <property type="term" value="F:6-phosphogluconolactonase activity"/>
    <property type="evidence" value="ECO:0007669"/>
    <property type="project" value="UniProtKB-UniRule"/>
</dbReference>
<organism evidence="9 10">
    <name type="scientific">Phytopseudomonas seleniipraecipitans</name>
    <dbReference type="NCBI Taxonomy" id="640205"/>
    <lineage>
        <taxon>Bacteria</taxon>
        <taxon>Pseudomonadati</taxon>
        <taxon>Pseudomonadota</taxon>
        <taxon>Gammaproteobacteria</taxon>
        <taxon>Pseudomonadales</taxon>
        <taxon>Pseudomonadaceae</taxon>
        <taxon>Phytopseudomonas</taxon>
    </lineage>
</organism>
<dbReference type="PANTHER" id="PTHR11054">
    <property type="entry name" value="6-PHOSPHOGLUCONOLACTONASE"/>
    <property type="match status" value="1"/>
</dbReference>
<name>A0A1G7QFX0_9GAMM</name>
<dbReference type="InterPro" id="IPR005900">
    <property type="entry name" value="6-phosphogluconolactonase_DevB"/>
</dbReference>
<reference evidence="9 10" key="1">
    <citation type="submission" date="2016-10" db="EMBL/GenBank/DDBJ databases">
        <authorList>
            <person name="de Groot N.N."/>
        </authorList>
    </citation>
    <scope>NUCLEOTIDE SEQUENCE [LARGE SCALE GENOMIC DNA]</scope>
    <source>
        <strain evidence="9 10">LMG 25475</strain>
    </source>
</reference>
<dbReference type="PANTHER" id="PTHR11054:SF0">
    <property type="entry name" value="6-PHOSPHOGLUCONOLACTONASE"/>
    <property type="match status" value="1"/>
</dbReference>
<evidence type="ECO:0000256" key="1">
    <source>
        <dbReference type="ARBA" id="ARBA00000832"/>
    </source>
</evidence>
<dbReference type="GO" id="GO:0006098">
    <property type="term" value="P:pentose-phosphate shunt"/>
    <property type="evidence" value="ECO:0007669"/>
    <property type="project" value="UniProtKB-UniPathway"/>
</dbReference>
<evidence type="ECO:0000256" key="4">
    <source>
        <dbReference type="ARBA" id="ARBA00010662"/>
    </source>
</evidence>
<dbReference type="OrthoDB" id="9810967at2"/>
<dbReference type="InterPro" id="IPR039104">
    <property type="entry name" value="6PGL"/>
</dbReference>
<dbReference type="SUPFAM" id="SSF100950">
    <property type="entry name" value="NagB/RpiA/CoA transferase-like"/>
    <property type="match status" value="1"/>
</dbReference>
<proteinExistence type="inferred from homology"/>
<comment type="similarity">
    <text evidence="4 7">Belongs to the glucosamine/galactosamine-6-phosphate isomerase family. 6-phosphogluconolactonase subfamily.</text>
</comment>
<accession>A0A1G7QFX0</accession>
<dbReference type="EMBL" id="FNBM01000006">
    <property type="protein sequence ID" value="SDF97433.1"/>
    <property type="molecule type" value="Genomic_DNA"/>
</dbReference>
<dbReference type="InterPro" id="IPR006148">
    <property type="entry name" value="Glc/Gal-6P_isomerase"/>
</dbReference>
<dbReference type="Pfam" id="PF01182">
    <property type="entry name" value="Glucosamine_iso"/>
    <property type="match status" value="1"/>
</dbReference>
<gene>
    <name evidence="7" type="primary">pgl</name>
    <name evidence="9" type="ORF">SAMN05216381_2807</name>
</gene>
<dbReference type="InterPro" id="IPR037171">
    <property type="entry name" value="NagB/RpiA_transferase-like"/>
</dbReference>
<comment type="catalytic activity">
    <reaction evidence="1 7">
        <text>6-phospho-D-glucono-1,5-lactone + H2O = 6-phospho-D-gluconate + H(+)</text>
        <dbReference type="Rhea" id="RHEA:12556"/>
        <dbReference type="ChEBI" id="CHEBI:15377"/>
        <dbReference type="ChEBI" id="CHEBI:15378"/>
        <dbReference type="ChEBI" id="CHEBI:57955"/>
        <dbReference type="ChEBI" id="CHEBI:58759"/>
        <dbReference type="EC" id="3.1.1.31"/>
    </reaction>
</comment>
<keyword evidence="7" id="KW-0378">Hydrolase</keyword>
<dbReference type="CDD" id="cd01400">
    <property type="entry name" value="6PGL"/>
    <property type="match status" value="1"/>
</dbReference>
<evidence type="ECO:0000313" key="10">
    <source>
        <dbReference type="Proteomes" id="UP000243378"/>
    </source>
</evidence>
<evidence type="ECO:0000256" key="6">
    <source>
        <dbReference type="ARBA" id="ARBA00020337"/>
    </source>
</evidence>
<comment type="pathway">
    <text evidence="3 7">Carbohydrate degradation; pentose phosphate pathway; D-ribulose 5-phosphate from D-glucose 6-phosphate (oxidative stage): step 2/3.</text>
</comment>
<evidence type="ECO:0000256" key="3">
    <source>
        <dbReference type="ARBA" id="ARBA00004961"/>
    </source>
</evidence>
<evidence type="ECO:0000256" key="7">
    <source>
        <dbReference type="RuleBase" id="RU365095"/>
    </source>
</evidence>
<dbReference type="GO" id="GO:0005975">
    <property type="term" value="P:carbohydrate metabolic process"/>
    <property type="evidence" value="ECO:0007669"/>
    <property type="project" value="UniProtKB-UniRule"/>
</dbReference>
<comment type="function">
    <text evidence="2 7">Hydrolysis of 6-phosphogluconolactone to 6-phosphogluconate.</text>
</comment>
<evidence type="ECO:0000313" key="9">
    <source>
        <dbReference type="EMBL" id="SDF97433.1"/>
    </source>
</evidence>
<evidence type="ECO:0000256" key="5">
    <source>
        <dbReference type="ARBA" id="ARBA00013198"/>
    </source>
</evidence>